<accession>A0A6N3A267</accession>
<proteinExistence type="predicted"/>
<protein>
    <recommendedName>
        <fullName evidence="2">PcfJ-like protein</fullName>
    </recommendedName>
</protein>
<evidence type="ECO:0008006" key="2">
    <source>
        <dbReference type="Google" id="ProtNLM"/>
    </source>
</evidence>
<dbReference type="EMBL" id="CACRUX010000021">
    <property type="protein sequence ID" value="VYT84397.1"/>
    <property type="molecule type" value="Genomic_DNA"/>
</dbReference>
<evidence type="ECO:0000313" key="1">
    <source>
        <dbReference type="EMBL" id="VYT84397.1"/>
    </source>
</evidence>
<dbReference type="Pfam" id="PF14284">
    <property type="entry name" value="PcfJ"/>
    <property type="match status" value="1"/>
</dbReference>
<reference evidence="1" key="1">
    <citation type="submission" date="2019-11" db="EMBL/GenBank/DDBJ databases">
        <authorList>
            <person name="Feng L."/>
        </authorList>
    </citation>
    <scope>NUCLEOTIDE SEQUENCE</scope>
    <source>
        <strain evidence="1">VrattiLFYP33</strain>
    </source>
</reference>
<organism evidence="1">
    <name type="scientific">Veillonella ratti</name>
    <dbReference type="NCBI Taxonomy" id="103892"/>
    <lineage>
        <taxon>Bacteria</taxon>
        <taxon>Bacillati</taxon>
        <taxon>Bacillota</taxon>
        <taxon>Negativicutes</taxon>
        <taxon>Veillonellales</taxon>
        <taxon>Veillonellaceae</taxon>
        <taxon>Veillonella</taxon>
    </lineage>
</organism>
<gene>
    <name evidence="1" type="ORF">VRLFYP33_00592</name>
</gene>
<dbReference type="AlphaFoldDB" id="A0A6N3A267"/>
<sequence length="554" mass="63687">MSTVLFQLKVPRLFEVVRRKQIGTWKPAIQYHVNCGGSFTCYWPMHPNGFSVQVDSYYSDNYHCPFCGQEVNCDTFTINAEDENHIPLTMDLSIVSRRTEIDVIFKYDSVIVDGDQGLRQIIKGHKSKRTDIVRFDFKQRRVLYIRRGIARSSVIEVIPDFKPPGYFDPSTPFYWLRGTYQSLLVEYKEELKSFTTILKKAFLEKLSKRVGYKVPGIRQTVSMSCSAGVFKGLFDTLVFRMAAPDGPAVSEELLSDYIENQYSQIAKPMDNLLDLTRTGTSWINALIKVYRLKNNRLTRQLLLTRPFWAINVLSLINAFSDNPNYERTLSSFFTASQNEDGRNHWQFIACTRLPEFLSIYRYVRGESAAVNLVTSVKDFYQLRDAAETYFRLSRQNRKDFWSQRVKARDVHDTLVLMSKKEKVKNKSIQQSDIYKRLEATIDGYEFSVPKETHALVDIGTKLHNCVATYTDRVIKGAVAIVAVSKNNELQACIEVTPRDDGQAFVLIHQAKLSCNQPVREDPVLNKAVIDWADKVKLDAFKYNYDIARLGGTAI</sequence>
<dbReference type="RefSeq" id="WP_156704256.1">
    <property type="nucleotide sequence ID" value="NZ_CACRUX010000021.1"/>
</dbReference>
<dbReference type="InterPro" id="IPR025586">
    <property type="entry name" value="PcfJ"/>
</dbReference>
<name>A0A6N3A267_9FIRM</name>